<evidence type="ECO:0000256" key="7">
    <source>
        <dbReference type="ARBA" id="ARBA00023163"/>
    </source>
</evidence>
<feature type="domain" description="C2H2-type" evidence="10">
    <location>
        <begin position="208"/>
        <end position="237"/>
    </location>
</feature>
<dbReference type="GO" id="GO:0008270">
    <property type="term" value="F:zinc ion binding"/>
    <property type="evidence" value="ECO:0007669"/>
    <property type="project" value="UniProtKB-KW"/>
</dbReference>
<keyword evidence="5" id="KW-0862">Zinc</keyword>
<dbReference type="GeneID" id="90541875"/>
<keyword evidence="6" id="KW-0805">Transcription regulation</keyword>
<dbReference type="PROSITE" id="PS50157">
    <property type="entry name" value="ZINC_FINGER_C2H2_2"/>
    <property type="match status" value="2"/>
</dbReference>
<evidence type="ECO:0000256" key="6">
    <source>
        <dbReference type="ARBA" id="ARBA00023015"/>
    </source>
</evidence>
<keyword evidence="8" id="KW-0539">Nucleus</keyword>
<dbReference type="KEGG" id="vnx:VNE69_07119"/>
<keyword evidence="12" id="KW-1185">Reference proteome</keyword>
<proteinExistence type="predicted"/>
<dbReference type="Proteomes" id="UP001334084">
    <property type="component" value="Chromosome 7"/>
</dbReference>
<evidence type="ECO:0000313" key="11">
    <source>
        <dbReference type="EMBL" id="WUR04051.1"/>
    </source>
</evidence>
<dbReference type="GO" id="GO:0000978">
    <property type="term" value="F:RNA polymerase II cis-regulatory region sequence-specific DNA binding"/>
    <property type="evidence" value="ECO:0007669"/>
    <property type="project" value="TreeGrafter"/>
</dbReference>
<dbReference type="EMBL" id="CP142732">
    <property type="protein sequence ID" value="WUR04051.1"/>
    <property type="molecule type" value="Genomic_DNA"/>
</dbReference>
<dbReference type="GO" id="GO:0005737">
    <property type="term" value="C:cytoplasm"/>
    <property type="evidence" value="ECO:0007669"/>
    <property type="project" value="TreeGrafter"/>
</dbReference>
<dbReference type="Pfam" id="PF00096">
    <property type="entry name" value="zf-C2H2"/>
    <property type="match status" value="2"/>
</dbReference>
<dbReference type="SUPFAM" id="SSF57667">
    <property type="entry name" value="beta-beta-alpha zinc fingers"/>
    <property type="match status" value="1"/>
</dbReference>
<dbReference type="InterPro" id="IPR036236">
    <property type="entry name" value="Znf_C2H2_sf"/>
</dbReference>
<name>A0AAX4JDT7_9MICR</name>
<dbReference type="RefSeq" id="XP_065330196.1">
    <property type="nucleotide sequence ID" value="XM_065474124.1"/>
</dbReference>
<evidence type="ECO:0000256" key="5">
    <source>
        <dbReference type="ARBA" id="ARBA00022833"/>
    </source>
</evidence>
<dbReference type="SMART" id="SM00355">
    <property type="entry name" value="ZnF_C2H2"/>
    <property type="match status" value="2"/>
</dbReference>
<organism evidence="11 12">
    <name type="scientific">Vairimorpha necatrix</name>
    <dbReference type="NCBI Taxonomy" id="6039"/>
    <lineage>
        <taxon>Eukaryota</taxon>
        <taxon>Fungi</taxon>
        <taxon>Fungi incertae sedis</taxon>
        <taxon>Microsporidia</taxon>
        <taxon>Nosematidae</taxon>
        <taxon>Vairimorpha</taxon>
    </lineage>
</organism>
<evidence type="ECO:0000256" key="2">
    <source>
        <dbReference type="ARBA" id="ARBA00022723"/>
    </source>
</evidence>
<sequence>MKPNYLQLEEFLFNLKQKINPDLQVNEIKLDDSNITVKFYNIQDIQYMPLAILEDLLWMHMNIQKSETIRDFIRDMMNIYKIMEVDKDNNPVEIELCGLDHLNGNIFALIEKKYCELMNSEDSSMFGRIEMSNITDKDKMEKTNVDYEYPFDKSFVQQDFKEIMSNIYKSNDFIEPTNVEENLYNPFKKNLGRGRSRTKQVNIKDRPFICEYPDCKRAFKRYEHLKRHNKMHTGERPYKCKFPGCMKAFSRSDNLSQHYKIHNVPSKSQSLTFRNYYEMSKE</sequence>
<dbReference type="InterPro" id="IPR013087">
    <property type="entry name" value="Znf_C2H2_type"/>
</dbReference>
<protein>
    <submittedName>
        <fullName evidence="11">C2H2-type zinc finger</fullName>
    </submittedName>
</protein>
<keyword evidence="3" id="KW-0677">Repeat</keyword>
<accession>A0AAX4JDT7</accession>
<evidence type="ECO:0000313" key="12">
    <source>
        <dbReference type="Proteomes" id="UP001334084"/>
    </source>
</evidence>
<feature type="domain" description="C2H2-type" evidence="10">
    <location>
        <begin position="238"/>
        <end position="267"/>
    </location>
</feature>
<keyword evidence="7" id="KW-0804">Transcription</keyword>
<dbReference type="PANTHER" id="PTHR47428">
    <property type="entry name" value="REGULATORY PROTEIN MIG1-RELATED"/>
    <property type="match status" value="1"/>
</dbReference>
<comment type="subcellular location">
    <subcellularLocation>
        <location evidence="1">Nucleus</location>
    </subcellularLocation>
</comment>
<evidence type="ECO:0000256" key="4">
    <source>
        <dbReference type="ARBA" id="ARBA00022771"/>
    </source>
</evidence>
<dbReference type="GO" id="GO:0000433">
    <property type="term" value="P:carbon catabolite repression of transcription from RNA polymerase II promoter by glucose"/>
    <property type="evidence" value="ECO:0007669"/>
    <property type="project" value="TreeGrafter"/>
</dbReference>
<evidence type="ECO:0000256" key="3">
    <source>
        <dbReference type="ARBA" id="ARBA00022737"/>
    </source>
</evidence>
<keyword evidence="2" id="KW-0479">Metal-binding</keyword>
<evidence type="ECO:0000256" key="9">
    <source>
        <dbReference type="PROSITE-ProRule" id="PRU00042"/>
    </source>
</evidence>
<evidence type="ECO:0000259" key="10">
    <source>
        <dbReference type="PROSITE" id="PS50157"/>
    </source>
</evidence>
<dbReference type="PANTHER" id="PTHR47428:SF2">
    <property type="entry name" value="ZINC FINGER PROTEIN RSV1"/>
    <property type="match status" value="1"/>
</dbReference>
<gene>
    <name evidence="11" type="ORF">VNE69_07119</name>
</gene>
<dbReference type="GO" id="GO:0005634">
    <property type="term" value="C:nucleus"/>
    <property type="evidence" value="ECO:0007669"/>
    <property type="project" value="UniProtKB-SubCell"/>
</dbReference>
<dbReference type="AlphaFoldDB" id="A0AAX4JDT7"/>
<dbReference type="FunFam" id="3.30.160.60:FF:000125">
    <property type="entry name" value="Putative zinc finger protein 143"/>
    <property type="match status" value="2"/>
</dbReference>
<dbReference type="PROSITE" id="PS00028">
    <property type="entry name" value="ZINC_FINGER_C2H2_1"/>
    <property type="match status" value="2"/>
</dbReference>
<evidence type="ECO:0000256" key="8">
    <source>
        <dbReference type="ARBA" id="ARBA00023242"/>
    </source>
</evidence>
<reference evidence="11" key="1">
    <citation type="journal article" date="2024" name="BMC Genomics">
        <title>Functional annotation of a divergent genome using sequence and structure-based similarity.</title>
        <authorList>
            <person name="Svedberg D."/>
            <person name="Winiger R.R."/>
            <person name="Berg A."/>
            <person name="Sharma H."/>
            <person name="Tellgren-Roth C."/>
            <person name="Debrunner-Vossbrinck B.A."/>
            <person name="Vossbrinck C.R."/>
            <person name="Barandun J."/>
        </authorList>
    </citation>
    <scope>NUCLEOTIDE SEQUENCE</scope>
    <source>
        <strain evidence="11">Illinois isolate</strain>
    </source>
</reference>
<dbReference type="Gene3D" id="3.30.160.60">
    <property type="entry name" value="Classic Zinc Finger"/>
    <property type="match status" value="2"/>
</dbReference>
<keyword evidence="4 9" id="KW-0863">Zinc-finger</keyword>
<evidence type="ECO:0000256" key="1">
    <source>
        <dbReference type="ARBA" id="ARBA00004123"/>
    </source>
</evidence>
<dbReference type="InterPro" id="IPR051007">
    <property type="entry name" value="creA/MIG_C2H2-ZnF"/>
</dbReference>